<accession>A0A8S3VIE9</accession>
<dbReference type="OrthoDB" id="6156827at2759"/>
<sequence>MLTKILESNNSSDEFWKTVKTLKKKELNDPSSNIQAKEWFEYFKNLMNTTHDKNSDFKSCTDDKFLNNCNKNLNVRITAEEVLLALKALKNKKSCGSDGLTNEMLKISCTMNVNMYVKLFNLILFTGIYPSKWRENYIKPVFKGGCFNNPSNYRDLESGLYTDHSPSVIKVNHAKLMNYSSPVPEPQELVFTEFQSSKSCHCSSDHAFIV</sequence>
<comment type="caution">
    <text evidence="1">The sequence shown here is derived from an EMBL/GenBank/DDBJ whole genome shotgun (WGS) entry which is preliminary data.</text>
</comment>
<dbReference type="AlphaFoldDB" id="A0A8S3VIE9"/>
<dbReference type="EMBL" id="CAJPWZ010003248">
    <property type="protein sequence ID" value="CAG2254574.1"/>
    <property type="molecule type" value="Genomic_DNA"/>
</dbReference>
<name>A0A8S3VIE9_MYTED</name>
<proteinExistence type="predicted"/>
<dbReference type="Proteomes" id="UP000683360">
    <property type="component" value="Unassembled WGS sequence"/>
</dbReference>
<reference evidence="1" key="1">
    <citation type="submission" date="2021-03" db="EMBL/GenBank/DDBJ databases">
        <authorList>
            <person name="Bekaert M."/>
        </authorList>
    </citation>
    <scope>NUCLEOTIDE SEQUENCE</scope>
</reference>
<evidence type="ECO:0000313" key="1">
    <source>
        <dbReference type="EMBL" id="CAG2254574.1"/>
    </source>
</evidence>
<keyword evidence="2" id="KW-1185">Reference proteome</keyword>
<evidence type="ECO:0000313" key="2">
    <source>
        <dbReference type="Proteomes" id="UP000683360"/>
    </source>
</evidence>
<protein>
    <submittedName>
        <fullName evidence="1">Uncharacterized protein</fullName>
    </submittedName>
</protein>
<gene>
    <name evidence="1" type="ORF">MEDL_66037</name>
</gene>
<organism evidence="1 2">
    <name type="scientific">Mytilus edulis</name>
    <name type="common">Blue mussel</name>
    <dbReference type="NCBI Taxonomy" id="6550"/>
    <lineage>
        <taxon>Eukaryota</taxon>
        <taxon>Metazoa</taxon>
        <taxon>Spiralia</taxon>
        <taxon>Lophotrochozoa</taxon>
        <taxon>Mollusca</taxon>
        <taxon>Bivalvia</taxon>
        <taxon>Autobranchia</taxon>
        <taxon>Pteriomorphia</taxon>
        <taxon>Mytilida</taxon>
        <taxon>Mytiloidea</taxon>
        <taxon>Mytilidae</taxon>
        <taxon>Mytilinae</taxon>
        <taxon>Mytilus</taxon>
    </lineage>
</organism>